<name>A0ABQ3DL45_9ACTN</name>
<evidence type="ECO:0000313" key="3">
    <source>
        <dbReference type="Proteomes" id="UP000599437"/>
    </source>
</evidence>
<accession>A0ABQ3DL45</accession>
<keyword evidence="3" id="KW-1185">Reference proteome</keyword>
<evidence type="ECO:0000256" key="1">
    <source>
        <dbReference type="SAM" id="MobiDB-lite"/>
    </source>
</evidence>
<sequence length="63" mass="6304">MPSGGGHHLASAGAEQLDHTVTENDGVLGQYHAQGLVDHDAIVRSDPTAAGECPSKGVVSASP</sequence>
<gene>
    <name evidence="2" type="ORF">GCM10010346_30500</name>
</gene>
<evidence type="ECO:0000313" key="2">
    <source>
        <dbReference type="EMBL" id="GHB05383.1"/>
    </source>
</evidence>
<protein>
    <submittedName>
        <fullName evidence="2">Uncharacterized protein</fullName>
    </submittedName>
</protein>
<reference evidence="3" key="1">
    <citation type="journal article" date="2019" name="Int. J. Syst. Evol. Microbiol.">
        <title>The Global Catalogue of Microorganisms (GCM) 10K type strain sequencing project: providing services to taxonomists for standard genome sequencing and annotation.</title>
        <authorList>
            <consortium name="The Broad Institute Genomics Platform"/>
            <consortium name="The Broad Institute Genome Sequencing Center for Infectious Disease"/>
            <person name="Wu L."/>
            <person name="Ma J."/>
        </authorList>
    </citation>
    <scope>NUCLEOTIDE SEQUENCE [LARGE SCALE GENOMIC DNA]</scope>
    <source>
        <strain evidence="3">JCM 4737</strain>
    </source>
</reference>
<dbReference type="EMBL" id="BMVO01000008">
    <property type="protein sequence ID" value="GHB05383.1"/>
    <property type="molecule type" value="Genomic_DNA"/>
</dbReference>
<proteinExistence type="predicted"/>
<comment type="caution">
    <text evidence="2">The sequence shown here is derived from an EMBL/GenBank/DDBJ whole genome shotgun (WGS) entry which is preliminary data.</text>
</comment>
<organism evidence="2 3">
    <name type="scientific">Streptomyces chryseus</name>
    <dbReference type="NCBI Taxonomy" id="68186"/>
    <lineage>
        <taxon>Bacteria</taxon>
        <taxon>Bacillati</taxon>
        <taxon>Actinomycetota</taxon>
        <taxon>Actinomycetes</taxon>
        <taxon>Kitasatosporales</taxon>
        <taxon>Streptomycetaceae</taxon>
        <taxon>Streptomyces</taxon>
    </lineage>
</organism>
<dbReference type="Proteomes" id="UP000599437">
    <property type="component" value="Unassembled WGS sequence"/>
</dbReference>
<feature type="region of interest" description="Disordered" evidence="1">
    <location>
        <begin position="1"/>
        <end position="22"/>
    </location>
</feature>